<evidence type="ECO:0000256" key="6">
    <source>
        <dbReference type="ARBA" id="ARBA00022898"/>
    </source>
</evidence>
<organism evidence="13 14">
    <name type="scientific">Schistosoma margrebowiei</name>
    <dbReference type="NCBI Taxonomy" id="48269"/>
    <lineage>
        <taxon>Eukaryota</taxon>
        <taxon>Metazoa</taxon>
        <taxon>Spiralia</taxon>
        <taxon>Lophotrochozoa</taxon>
        <taxon>Platyhelminthes</taxon>
        <taxon>Trematoda</taxon>
        <taxon>Digenea</taxon>
        <taxon>Strigeidida</taxon>
        <taxon>Schistosomatoidea</taxon>
        <taxon>Schistosomatidae</taxon>
        <taxon>Schistosoma</taxon>
    </lineage>
</organism>
<evidence type="ECO:0000256" key="3">
    <source>
        <dbReference type="ARBA" id="ARBA00012753"/>
    </source>
</evidence>
<evidence type="ECO:0000256" key="8">
    <source>
        <dbReference type="ARBA" id="ARBA00041257"/>
    </source>
</evidence>
<dbReference type="InterPro" id="IPR015422">
    <property type="entry name" value="PyrdxlP-dep_Trfase_small"/>
</dbReference>
<dbReference type="PANTHER" id="PTHR11879">
    <property type="entry name" value="ASPARTATE AMINOTRANSFERASE"/>
    <property type="match status" value="1"/>
</dbReference>
<dbReference type="GO" id="GO:0005739">
    <property type="term" value="C:mitochondrion"/>
    <property type="evidence" value="ECO:0007669"/>
    <property type="project" value="TreeGrafter"/>
</dbReference>
<evidence type="ECO:0000256" key="9">
    <source>
        <dbReference type="ARBA" id="ARBA00041746"/>
    </source>
</evidence>
<comment type="subunit">
    <text evidence="2">Homodimer.</text>
</comment>
<evidence type="ECO:0000256" key="10">
    <source>
        <dbReference type="ARBA" id="ARBA00042867"/>
    </source>
</evidence>
<accession>A0A183MPG9</accession>
<evidence type="ECO:0000256" key="5">
    <source>
        <dbReference type="ARBA" id="ARBA00022679"/>
    </source>
</evidence>
<name>A0A183MPG9_9TREM</name>
<keyword evidence="6" id="KW-0663">Pyridoxal phosphate</keyword>
<evidence type="ECO:0000256" key="11">
    <source>
        <dbReference type="ARBA" id="ARBA00042891"/>
    </source>
</evidence>
<dbReference type="InterPro" id="IPR004839">
    <property type="entry name" value="Aminotransferase_I/II_large"/>
</dbReference>
<keyword evidence="4" id="KW-0032">Aminotransferase</keyword>
<dbReference type="InterPro" id="IPR000796">
    <property type="entry name" value="Asp_trans"/>
</dbReference>
<keyword evidence="14" id="KW-1185">Reference proteome</keyword>
<gene>
    <name evidence="13" type="ORF">SMRZ_LOCUS17944</name>
</gene>
<evidence type="ECO:0000259" key="12">
    <source>
        <dbReference type="Pfam" id="PF00155"/>
    </source>
</evidence>
<comment type="cofactor">
    <cofactor evidence="1">
        <name>pyridoxal 5'-phosphate</name>
        <dbReference type="ChEBI" id="CHEBI:597326"/>
    </cofactor>
</comment>
<proteinExistence type="predicted"/>
<reference evidence="13 14" key="1">
    <citation type="submission" date="2018-11" db="EMBL/GenBank/DDBJ databases">
        <authorList>
            <consortium name="Pathogen Informatics"/>
        </authorList>
    </citation>
    <scope>NUCLEOTIDE SEQUENCE [LARGE SCALE GENOMIC DNA]</scope>
    <source>
        <strain evidence="13 14">Zambia</strain>
    </source>
</reference>
<dbReference type="EMBL" id="UZAI01017507">
    <property type="protein sequence ID" value="VDP25850.1"/>
    <property type="molecule type" value="Genomic_DNA"/>
</dbReference>
<evidence type="ECO:0000313" key="14">
    <source>
        <dbReference type="Proteomes" id="UP000277204"/>
    </source>
</evidence>
<dbReference type="STRING" id="48269.A0A183MPG9"/>
<evidence type="ECO:0000256" key="4">
    <source>
        <dbReference type="ARBA" id="ARBA00022576"/>
    </source>
</evidence>
<keyword evidence="5" id="KW-0808">Transferase</keyword>
<dbReference type="SUPFAM" id="SSF53383">
    <property type="entry name" value="PLP-dependent transferases"/>
    <property type="match status" value="1"/>
</dbReference>
<sequence length="166" mass="18576">MEDVRTRRGADMASGHHVVVAKMKVKLKKHWTASCHWNHVKLGPPDAILGITEAYNRDTNPQKINLGAGAYRDDNGRPFVLPSVKEAESLLLAKNLNKEYAPISGIPQFCDLSIKLALTDQSSRIKNRCVSLTVYSPCFWFWGLLILTRVPSNSLILLCLYVKLDA</sequence>
<dbReference type="PANTHER" id="PTHR11879:SF22">
    <property type="entry name" value="ASPARTATE AMINOTRANSFERASE, MITOCHONDRIAL"/>
    <property type="match status" value="1"/>
</dbReference>
<evidence type="ECO:0000313" key="13">
    <source>
        <dbReference type="EMBL" id="VDP25850.1"/>
    </source>
</evidence>
<evidence type="ECO:0000256" key="2">
    <source>
        <dbReference type="ARBA" id="ARBA00011738"/>
    </source>
</evidence>
<protein>
    <recommendedName>
        <fullName evidence="7">Aspartate aminotransferase, mitochondrial</fullName>
        <ecNumber evidence="3">2.6.1.1</ecNumber>
    </recommendedName>
    <alternativeName>
        <fullName evidence="8">Kynurenine aminotransferase 4</fullName>
    </alternativeName>
    <alternativeName>
        <fullName evidence="11">Kynurenine aminotransferase IV</fullName>
    </alternativeName>
    <alternativeName>
        <fullName evidence="10">Kynurenine--oxoglutarate transaminase 4</fullName>
    </alternativeName>
    <alternativeName>
        <fullName evidence="9">Kynurenine--oxoglutarate transaminase IV</fullName>
    </alternativeName>
</protein>
<dbReference type="EC" id="2.6.1.1" evidence="3"/>
<evidence type="ECO:0000256" key="7">
    <source>
        <dbReference type="ARBA" id="ARBA00040891"/>
    </source>
</evidence>
<dbReference type="GO" id="GO:0004069">
    <property type="term" value="F:L-aspartate:2-oxoglutarate aminotransferase activity"/>
    <property type="evidence" value="ECO:0007669"/>
    <property type="project" value="UniProtKB-EC"/>
</dbReference>
<dbReference type="InterPro" id="IPR015424">
    <property type="entry name" value="PyrdxlP-dep_Trfase"/>
</dbReference>
<dbReference type="Gene3D" id="3.90.1150.10">
    <property type="entry name" value="Aspartate Aminotransferase, domain 1"/>
    <property type="match status" value="1"/>
</dbReference>
<dbReference type="AlphaFoldDB" id="A0A183MPG9"/>
<dbReference type="Proteomes" id="UP000277204">
    <property type="component" value="Unassembled WGS sequence"/>
</dbReference>
<evidence type="ECO:0000256" key="1">
    <source>
        <dbReference type="ARBA" id="ARBA00001933"/>
    </source>
</evidence>
<dbReference type="GO" id="GO:0006533">
    <property type="term" value="P:L-aspartate catabolic process"/>
    <property type="evidence" value="ECO:0007669"/>
    <property type="project" value="TreeGrafter"/>
</dbReference>
<dbReference type="GO" id="GO:0030170">
    <property type="term" value="F:pyridoxal phosphate binding"/>
    <property type="evidence" value="ECO:0007669"/>
    <property type="project" value="InterPro"/>
</dbReference>
<dbReference type="Pfam" id="PF00155">
    <property type="entry name" value="Aminotran_1_2"/>
    <property type="match status" value="1"/>
</dbReference>
<feature type="domain" description="Aminotransferase class I/classII large" evidence="12">
    <location>
        <begin position="62"/>
        <end position="128"/>
    </location>
</feature>